<dbReference type="EMBL" id="JAENHL010000003">
    <property type="protein sequence ID" value="MBK1864844.1"/>
    <property type="molecule type" value="Genomic_DNA"/>
</dbReference>
<evidence type="ECO:0000313" key="2">
    <source>
        <dbReference type="Proteomes" id="UP000616151"/>
    </source>
</evidence>
<gene>
    <name evidence="1" type="ORF">JHL16_00635</name>
</gene>
<keyword evidence="2" id="KW-1185">Reference proteome</keyword>
<dbReference type="Proteomes" id="UP000616151">
    <property type="component" value="Unassembled WGS sequence"/>
</dbReference>
<name>A0ACC5QWW1_9HYPH</name>
<accession>A0ACC5QWW1</accession>
<sequence>MKDADLERISAAIIAKGLAGQSELELLHGFCADCTAAGLDLTIAAAVIDTLHPIHEGRAFHWRADGKVEKEITEYTPTSYSEENWRQSVFYHLLHHGGDELRRRLDDEGARDFAFLNRLDEQGQTDYIAFLQRFDREGAIGEMDCIYTHWSTARPDGFSDAELAALRRLVPLLALALKTTSVTRVAETIAEVYLGRDPGRRVLQGRIVRGVADRINAVLWYSDLKDFTTITDAAPPDEVIPLLNDYAEAIVSAIHDKGGDVLKLIGDGVLAIFGGAEPEETCRRALLAEAKMRKRIAELNDKRKSEGRPVAGVNLGLHIGDVFYGNIGSATRLDFTVVGPAVNEVSRIVALCRSVDRDNLFSSDFFAATPEPERSRLVSVGRFALRGVSRAQFLYTIDPELTRA</sequence>
<organism evidence="1 2">
    <name type="scientific">Taklimakanibacter albus</name>
    <dbReference type="NCBI Taxonomy" id="2800327"/>
    <lineage>
        <taxon>Bacteria</taxon>
        <taxon>Pseudomonadati</taxon>
        <taxon>Pseudomonadota</taxon>
        <taxon>Alphaproteobacteria</taxon>
        <taxon>Hyphomicrobiales</taxon>
        <taxon>Aestuariivirgaceae</taxon>
        <taxon>Taklimakanibacter</taxon>
    </lineage>
</organism>
<protein>
    <submittedName>
        <fullName evidence="1">Adenylate/guanylate cyclase domain-containing protein</fullName>
    </submittedName>
</protein>
<reference evidence="1" key="1">
    <citation type="submission" date="2021-01" db="EMBL/GenBank/DDBJ databases">
        <authorList>
            <person name="Sun Q."/>
        </authorList>
    </citation>
    <scope>NUCLEOTIDE SEQUENCE</scope>
    <source>
        <strain evidence="1">YIM B02566</strain>
    </source>
</reference>
<comment type="caution">
    <text evidence="1">The sequence shown here is derived from an EMBL/GenBank/DDBJ whole genome shotgun (WGS) entry which is preliminary data.</text>
</comment>
<proteinExistence type="predicted"/>
<evidence type="ECO:0000313" key="1">
    <source>
        <dbReference type="EMBL" id="MBK1864844.1"/>
    </source>
</evidence>